<keyword evidence="1" id="KW-0472">Membrane</keyword>
<protein>
    <submittedName>
        <fullName evidence="2">DUF502 domain-containing protein</fullName>
    </submittedName>
</protein>
<dbReference type="InterPro" id="IPR007462">
    <property type="entry name" value="COV1-like"/>
</dbReference>
<keyword evidence="1" id="KW-0812">Transmembrane</keyword>
<dbReference type="EMBL" id="JAUUUU010000001">
    <property type="protein sequence ID" value="MDP1519863.1"/>
    <property type="molecule type" value="Genomic_DNA"/>
</dbReference>
<keyword evidence="3" id="KW-1185">Reference proteome</keyword>
<evidence type="ECO:0000256" key="1">
    <source>
        <dbReference type="SAM" id="Phobius"/>
    </source>
</evidence>
<evidence type="ECO:0000313" key="2">
    <source>
        <dbReference type="EMBL" id="MDP1519863.1"/>
    </source>
</evidence>
<dbReference type="Proteomes" id="UP001178354">
    <property type="component" value="Unassembled WGS sequence"/>
</dbReference>
<comment type="caution">
    <text evidence="2">The sequence shown here is derived from an EMBL/GenBank/DDBJ whole genome shotgun (WGS) entry which is preliminary data.</text>
</comment>
<feature type="transmembrane region" description="Helical" evidence="1">
    <location>
        <begin position="7"/>
        <end position="36"/>
    </location>
</feature>
<name>A0AAW8B1U5_9GAMM</name>
<dbReference type="Pfam" id="PF04367">
    <property type="entry name" value="DUF502"/>
    <property type="match status" value="1"/>
</dbReference>
<organism evidence="2 3">
    <name type="scientific">Porticoccus litoralis</name>
    <dbReference type="NCBI Taxonomy" id="434086"/>
    <lineage>
        <taxon>Bacteria</taxon>
        <taxon>Pseudomonadati</taxon>
        <taxon>Pseudomonadota</taxon>
        <taxon>Gammaproteobacteria</taxon>
        <taxon>Cellvibrionales</taxon>
        <taxon>Porticoccaceae</taxon>
        <taxon>Porticoccus</taxon>
    </lineage>
</organism>
<reference evidence="2" key="2">
    <citation type="submission" date="2023-08" db="EMBL/GenBank/DDBJ databases">
        <authorList>
            <person name="Luo J."/>
        </authorList>
    </citation>
    <scope>NUCLEOTIDE SEQUENCE</scope>
    <source>
        <strain evidence="2">DSM 25064</strain>
    </source>
</reference>
<gene>
    <name evidence="2" type="ORF">Q8A57_02675</name>
</gene>
<accession>A0AAW8B1U5</accession>
<dbReference type="RefSeq" id="WP_305169374.1">
    <property type="nucleotide sequence ID" value="NZ_JAUUUU010000001.1"/>
</dbReference>
<reference evidence="2" key="1">
    <citation type="journal article" date="2010" name="Int. J. Syst. Evol. Microbiol.">
        <title>Porticoccus litoralis gen. nov., sp. nov., a gammaproteobacterium isolated from the Yellow Sea.</title>
        <authorList>
            <person name="Oh H.M."/>
            <person name="Kim H."/>
            <person name="Kim K.M."/>
            <person name="Min G.S."/>
            <person name="Cho J.C."/>
        </authorList>
    </citation>
    <scope>NUCLEOTIDE SEQUENCE</scope>
    <source>
        <strain evidence="2">DSM 25064</strain>
    </source>
</reference>
<dbReference type="AlphaFoldDB" id="A0AAW8B1U5"/>
<feature type="transmembrane region" description="Helical" evidence="1">
    <location>
        <begin position="56"/>
        <end position="77"/>
    </location>
</feature>
<keyword evidence="1" id="KW-1133">Transmembrane helix</keyword>
<sequence>MQRVRSFLTLTILGGLMVVLPIALLAMIFVWLFGVISDLISPLTGLLQQETALNEFVAFLAVLGIILGACFVVGLLIKTRLGGWMHGHLDGWLAKLAPGYRTIREIVSQLLGGGSEDSLLKGQAALAKIFGPDSPTTVTAIVTSRHPDGAFTVFVPTAPIPTSGLTYHLPENCVQLLPHVTVEEAMRTIISCGSGSAEMLEKNKREAKKRLADYEE</sequence>
<evidence type="ECO:0000313" key="3">
    <source>
        <dbReference type="Proteomes" id="UP001178354"/>
    </source>
</evidence>
<proteinExistence type="predicted"/>